<keyword evidence="3" id="KW-1185">Reference proteome</keyword>
<sequence>MQVMKELDRKMQEKVDMLGKALLRTAQQVDTLHNEMREQTMDRQPGTSEAAFCPSLAAIQNLGRLDCIKSLLTSNRQMKGEESALDRAMWVMGRQGEDRSKKEGYPGSTTGGLSALQYIQQTSSYGRSNDWSERRSPQSCELSDSLAVSELEQNKEPERVSPSSFGSKADTEQMSPGSRHR</sequence>
<dbReference type="EMBL" id="MU069583">
    <property type="protein sequence ID" value="KAF5838310.1"/>
    <property type="molecule type" value="Genomic_DNA"/>
</dbReference>
<feature type="compositionally biased region" description="Polar residues" evidence="1">
    <location>
        <begin position="107"/>
        <end position="129"/>
    </location>
</feature>
<name>A0ABQ7GUS5_DUNSA</name>
<reference evidence="2" key="1">
    <citation type="submission" date="2017-08" db="EMBL/GenBank/DDBJ databases">
        <authorList>
            <person name="Polle J.E."/>
            <person name="Barry K."/>
            <person name="Cushman J."/>
            <person name="Schmutz J."/>
            <person name="Tran D."/>
            <person name="Hathwaick L.T."/>
            <person name="Yim W.C."/>
            <person name="Jenkins J."/>
            <person name="Mckie-Krisberg Z.M."/>
            <person name="Prochnik S."/>
            <person name="Lindquist E."/>
            <person name="Dockter R.B."/>
            <person name="Adam C."/>
            <person name="Molina H."/>
            <person name="Bunkerborg J."/>
            <person name="Jin E."/>
            <person name="Buchheim M."/>
            <person name="Magnuson J."/>
        </authorList>
    </citation>
    <scope>NUCLEOTIDE SEQUENCE</scope>
    <source>
        <strain evidence="2">CCAP 19/18</strain>
    </source>
</reference>
<comment type="caution">
    <text evidence="2">The sequence shown here is derived from an EMBL/GenBank/DDBJ whole genome shotgun (WGS) entry which is preliminary data.</text>
</comment>
<evidence type="ECO:0000313" key="2">
    <source>
        <dbReference type="EMBL" id="KAF5838310.1"/>
    </source>
</evidence>
<evidence type="ECO:0000256" key="1">
    <source>
        <dbReference type="SAM" id="MobiDB-lite"/>
    </source>
</evidence>
<proteinExistence type="predicted"/>
<evidence type="ECO:0008006" key="4">
    <source>
        <dbReference type="Google" id="ProtNLM"/>
    </source>
</evidence>
<feature type="compositionally biased region" description="Polar residues" evidence="1">
    <location>
        <begin position="161"/>
        <end position="181"/>
    </location>
</feature>
<feature type="compositionally biased region" description="Basic and acidic residues" evidence="1">
    <location>
        <begin position="95"/>
        <end position="104"/>
    </location>
</feature>
<dbReference type="Proteomes" id="UP000815325">
    <property type="component" value="Unassembled WGS sequence"/>
</dbReference>
<accession>A0ABQ7GUS5</accession>
<evidence type="ECO:0000313" key="3">
    <source>
        <dbReference type="Proteomes" id="UP000815325"/>
    </source>
</evidence>
<gene>
    <name evidence="2" type="ORF">DUNSADRAFT_3043</name>
</gene>
<organism evidence="2 3">
    <name type="scientific">Dunaliella salina</name>
    <name type="common">Green alga</name>
    <name type="synonym">Protococcus salinus</name>
    <dbReference type="NCBI Taxonomy" id="3046"/>
    <lineage>
        <taxon>Eukaryota</taxon>
        <taxon>Viridiplantae</taxon>
        <taxon>Chlorophyta</taxon>
        <taxon>core chlorophytes</taxon>
        <taxon>Chlorophyceae</taxon>
        <taxon>CS clade</taxon>
        <taxon>Chlamydomonadales</taxon>
        <taxon>Dunaliellaceae</taxon>
        <taxon>Dunaliella</taxon>
    </lineage>
</organism>
<protein>
    <recommendedName>
        <fullName evidence="4">Encoded protein</fullName>
    </recommendedName>
</protein>
<feature type="region of interest" description="Disordered" evidence="1">
    <location>
        <begin position="93"/>
        <end position="181"/>
    </location>
</feature>